<dbReference type="EMBL" id="ML978160">
    <property type="protein sequence ID" value="KAF2034566.1"/>
    <property type="molecule type" value="Genomic_DNA"/>
</dbReference>
<organism evidence="3 4">
    <name type="scientific">Setomelanomma holmii</name>
    <dbReference type="NCBI Taxonomy" id="210430"/>
    <lineage>
        <taxon>Eukaryota</taxon>
        <taxon>Fungi</taxon>
        <taxon>Dikarya</taxon>
        <taxon>Ascomycota</taxon>
        <taxon>Pezizomycotina</taxon>
        <taxon>Dothideomycetes</taxon>
        <taxon>Pleosporomycetidae</taxon>
        <taxon>Pleosporales</taxon>
        <taxon>Pleosporineae</taxon>
        <taxon>Phaeosphaeriaceae</taxon>
        <taxon>Setomelanomma</taxon>
    </lineage>
</organism>
<name>A0A9P4HKA8_9PLEO</name>
<proteinExistence type="inferred from homology"/>
<reference evidence="3" key="1">
    <citation type="journal article" date="2020" name="Stud. Mycol.">
        <title>101 Dothideomycetes genomes: a test case for predicting lifestyles and emergence of pathogens.</title>
        <authorList>
            <person name="Haridas S."/>
            <person name="Albert R."/>
            <person name="Binder M."/>
            <person name="Bloem J."/>
            <person name="Labutti K."/>
            <person name="Salamov A."/>
            <person name="Andreopoulos B."/>
            <person name="Baker S."/>
            <person name="Barry K."/>
            <person name="Bills G."/>
            <person name="Bluhm B."/>
            <person name="Cannon C."/>
            <person name="Castanera R."/>
            <person name="Culley D."/>
            <person name="Daum C."/>
            <person name="Ezra D."/>
            <person name="Gonzalez J."/>
            <person name="Henrissat B."/>
            <person name="Kuo A."/>
            <person name="Liang C."/>
            <person name="Lipzen A."/>
            <person name="Lutzoni F."/>
            <person name="Magnuson J."/>
            <person name="Mondo S."/>
            <person name="Nolan M."/>
            <person name="Ohm R."/>
            <person name="Pangilinan J."/>
            <person name="Park H.-J."/>
            <person name="Ramirez L."/>
            <person name="Alfaro M."/>
            <person name="Sun H."/>
            <person name="Tritt A."/>
            <person name="Yoshinaga Y."/>
            <person name="Zwiers L.-H."/>
            <person name="Turgeon B."/>
            <person name="Goodwin S."/>
            <person name="Spatafora J."/>
            <person name="Crous P."/>
            <person name="Grigoriev I."/>
        </authorList>
    </citation>
    <scope>NUCLEOTIDE SEQUENCE</scope>
    <source>
        <strain evidence="3">CBS 110217</strain>
    </source>
</reference>
<dbReference type="OrthoDB" id="446683at2759"/>
<accession>A0A9P4HKA8</accession>
<evidence type="ECO:0000256" key="1">
    <source>
        <dbReference type="ARBA" id="ARBA00005622"/>
    </source>
</evidence>
<keyword evidence="4" id="KW-1185">Reference proteome</keyword>
<dbReference type="Proteomes" id="UP000799777">
    <property type="component" value="Unassembled WGS sequence"/>
</dbReference>
<gene>
    <name evidence="3" type="ORF">EK21DRAFT_107700</name>
</gene>
<evidence type="ECO:0000256" key="2">
    <source>
        <dbReference type="ARBA" id="ARBA00022801"/>
    </source>
</evidence>
<protein>
    <submittedName>
        <fullName evidence="3">Uncharacterized protein</fullName>
    </submittedName>
</protein>
<comment type="caution">
    <text evidence="3">The sequence shown here is derived from an EMBL/GenBank/DDBJ whole genome shotgun (WGS) entry which is preliminary data.</text>
</comment>
<keyword evidence="2" id="KW-0378">Hydrolase</keyword>
<dbReference type="PANTHER" id="PTHR40841">
    <property type="entry name" value="SIDEROPHORE TRIACETYLFUSARININE C ESTERASE"/>
    <property type="match status" value="1"/>
</dbReference>
<sequence>MTSISAQTFSPHVSQFLTNVFPNTGFWKATNASWDYQIELAWPLNWTSQAENMTVETTYVLDGNALWKRHFATNDRFHRHCSTTSTRHCFFNNDYVFNYTGFLAPLKSNTSSSTNNTKPAVQISYGALEQHPVQRRTETNEELAYRQSFLVPQRMPELSQKLYAELKGSPKLRDVEIHEYPFSDHAAVAAAALADGSDYFLDW</sequence>
<comment type="similarity">
    <text evidence="1">Belongs to the esterase D family.</text>
</comment>
<dbReference type="GO" id="GO:0016788">
    <property type="term" value="F:hydrolase activity, acting on ester bonds"/>
    <property type="evidence" value="ECO:0007669"/>
    <property type="project" value="TreeGrafter"/>
</dbReference>
<dbReference type="PANTHER" id="PTHR40841:SF2">
    <property type="entry name" value="SIDEROPHORE-DEGRADING ESTERASE (EUROFUNG)"/>
    <property type="match status" value="1"/>
</dbReference>
<dbReference type="AlphaFoldDB" id="A0A9P4HKA8"/>
<evidence type="ECO:0000313" key="4">
    <source>
        <dbReference type="Proteomes" id="UP000799777"/>
    </source>
</evidence>
<evidence type="ECO:0000313" key="3">
    <source>
        <dbReference type="EMBL" id="KAF2034566.1"/>
    </source>
</evidence>
<dbReference type="InterPro" id="IPR052558">
    <property type="entry name" value="Siderophore_Hydrolase_D"/>
</dbReference>